<dbReference type="GeneID" id="43582845"/>
<dbReference type="PROSITE" id="PS00211">
    <property type="entry name" value="ABC_TRANSPORTER_1"/>
    <property type="match status" value="1"/>
</dbReference>
<dbReference type="PANTHER" id="PTHR11384:SF67">
    <property type="entry name" value="ATP-BINDING CASSETTE SUB-FAMILY D MEMBER 1"/>
    <property type="match status" value="1"/>
</dbReference>
<dbReference type="SUPFAM" id="SSF52540">
    <property type="entry name" value="P-loop containing nucleoside triphosphate hydrolases"/>
    <property type="match status" value="1"/>
</dbReference>
<dbReference type="SMART" id="SM00382">
    <property type="entry name" value="AAA"/>
    <property type="match status" value="1"/>
</dbReference>
<name>A0A5E8BXV4_9ASCO</name>
<protein>
    <recommendedName>
        <fullName evidence="14">ABC transporter domain-containing protein</fullName>
    </recommendedName>
</protein>
<dbReference type="InterPro" id="IPR003593">
    <property type="entry name" value="AAA+_ATPase"/>
</dbReference>
<dbReference type="GO" id="GO:0015910">
    <property type="term" value="P:long-chain fatty acid import into peroxisome"/>
    <property type="evidence" value="ECO:0007669"/>
    <property type="project" value="TreeGrafter"/>
</dbReference>
<comment type="similarity">
    <text evidence="1">Belongs to the ABC transporter superfamily. ABCD family. Peroxisomal fatty acyl CoA transporter (TC 3.A.1.203) subfamily.</text>
</comment>
<dbReference type="InterPro" id="IPR027417">
    <property type="entry name" value="P-loop_NTPase"/>
</dbReference>
<reference evidence="12 13" key="1">
    <citation type="submission" date="2019-09" db="EMBL/GenBank/DDBJ databases">
        <authorList>
            <person name="Brejova B."/>
        </authorList>
    </citation>
    <scope>NUCLEOTIDE SEQUENCE [LARGE SCALE GENOMIC DNA]</scope>
</reference>
<dbReference type="PROSITE" id="PS50893">
    <property type="entry name" value="ABC_TRANSPORTER_2"/>
    <property type="match status" value="1"/>
</dbReference>
<dbReference type="SUPFAM" id="SSF90123">
    <property type="entry name" value="ABC transporter transmembrane region"/>
    <property type="match status" value="1"/>
</dbReference>
<feature type="domain" description="ABC transmembrane type-1" evidence="11">
    <location>
        <begin position="195"/>
        <end position="426"/>
    </location>
</feature>
<dbReference type="PANTHER" id="PTHR11384">
    <property type="entry name" value="ATP-BINDING CASSETTE, SUB-FAMILY D MEMBER"/>
    <property type="match status" value="1"/>
</dbReference>
<evidence type="ECO:0000313" key="12">
    <source>
        <dbReference type="EMBL" id="VVT54347.1"/>
    </source>
</evidence>
<dbReference type="GO" id="GO:0140359">
    <property type="term" value="F:ABC-type transporter activity"/>
    <property type="evidence" value="ECO:0007669"/>
    <property type="project" value="InterPro"/>
</dbReference>
<evidence type="ECO:0000256" key="4">
    <source>
        <dbReference type="ARBA" id="ARBA00022741"/>
    </source>
</evidence>
<feature type="transmembrane region" description="Helical" evidence="9">
    <location>
        <begin position="49"/>
        <end position="67"/>
    </location>
</feature>
<evidence type="ECO:0000256" key="7">
    <source>
        <dbReference type="ARBA" id="ARBA00023136"/>
    </source>
</evidence>
<dbReference type="Proteomes" id="UP000398389">
    <property type="component" value="Unassembled WGS sequence"/>
</dbReference>
<sequence length="840" mass="94730">MAQSLSTLWWTRYNLFRDILVAILKNPSLLKSTIQTHIPCNTRRRYRNSLILSLILISGGIYTMAYYRRRRRAGLSGKQQQEELEKPGSGSSDEQDEISKNHHRRRSSFFPFKDTFTDQYEIMVPYKNGQTKVVITPTRMTTFQAHRRLFFDPVANSLKISTGVNRKFFRQFLAIWSIIVPRVNSKSSVLLMVHTFFLFLRTWLSLVVAKLDGQIVRDLIAANGRGFARGLVYWLLIAIPASYTNAMIKFLQAKISIDFRTRLVRYIHDIYLDDNLGFYKVNNIDGGVQGVDQYITADLTKFCDSAASLYSSLGKPSVDFFIFSYQLSRNLGPLAIFGIFGNYFTTAWLLKSMAPPFGKLTAVEAKLEGEYRNAHSRIITNAEEIAFYDGTELERSILIKTYSRLVAHIRAILRIKVSYNMFEDFVLKYSWSAIGYLFASLPVFMPNWSGQSVIDESRLVNTPSQAVTANVSATIATAAASQGNSGREKDRMRQFITNKRLMLSLADAGGRMMYSIKDLAELAGYTSRVFTLLATLHRVQAKAYGKSAKDKTTGKNTRHRVALYSLEDVRGTMQEGYNGVRFEHTPIVVPGLGRDLSPGELLVQDLNIVINPGEHLLISGPNGSGKSAVARVLGGLWPVFRGLVSKPVAADIAFIPQRPYLTVGTLREQVSYPYTSADLEEMGVTDAHLEKILEEVKLEYLVSREGGWDVHKPWKDVFSGGEKQRVMFARVLLKQPKFAVIDEGTSAVSSDVEGILYETCQRAGITLITISHRPSLLRYHGAQLRLGLGENGDEWELEKTNTEAARLSVEREIAELESKLGRVEEWKARRQEIINELSGK</sequence>
<evidence type="ECO:0000256" key="3">
    <source>
        <dbReference type="ARBA" id="ARBA00022692"/>
    </source>
</evidence>
<keyword evidence="2" id="KW-0813">Transport</keyword>
<proteinExistence type="inferred from homology"/>
<keyword evidence="7 9" id="KW-0472">Membrane</keyword>
<dbReference type="Pfam" id="PF00005">
    <property type="entry name" value="ABC_tran"/>
    <property type="match status" value="1"/>
</dbReference>
<dbReference type="InterPro" id="IPR050835">
    <property type="entry name" value="ABC_transporter_sub-D"/>
</dbReference>
<gene>
    <name evidence="12" type="ORF">SAPINGB_P004030</name>
</gene>
<organism evidence="12 13">
    <name type="scientific">Magnusiomyces paraingens</name>
    <dbReference type="NCBI Taxonomy" id="2606893"/>
    <lineage>
        <taxon>Eukaryota</taxon>
        <taxon>Fungi</taxon>
        <taxon>Dikarya</taxon>
        <taxon>Ascomycota</taxon>
        <taxon>Saccharomycotina</taxon>
        <taxon>Dipodascomycetes</taxon>
        <taxon>Dipodascales</taxon>
        <taxon>Dipodascaceae</taxon>
        <taxon>Magnusiomyces</taxon>
    </lineage>
</organism>
<dbReference type="Pfam" id="PF06472">
    <property type="entry name" value="ABC_membrane_2"/>
    <property type="match status" value="1"/>
</dbReference>
<keyword evidence="6 9" id="KW-1133">Transmembrane helix</keyword>
<evidence type="ECO:0000256" key="1">
    <source>
        <dbReference type="ARBA" id="ARBA00008575"/>
    </source>
</evidence>
<evidence type="ECO:0000256" key="9">
    <source>
        <dbReference type="SAM" id="Phobius"/>
    </source>
</evidence>
<dbReference type="InterPro" id="IPR017871">
    <property type="entry name" value="ABC_transporter-like_CS"/>
</dbReference>
<keyword evidence="3 9" id="KW-0812">Transmembrane</keyword>
<feature type="region of interest" description="Disordered" evidence="8">
    <location>
        <begin position="76"/>
        <end position="103"/>
    </location>
</feature>
<dbReference type="InterPro" id="IPR003439">
    <property type="entry name" value="ABC_transporter-like_ATP-bd"/>
</dbReference>
<dbReference type="GO" id="GO:0005524">
    <property type="term" value="F:ATP binding"/>
    <property type="evidence" value="ECO:0007669"/>
    <property type="project" value="UniProtKB-KW"/>
</dbReference>
<evidence type="ECO:0000256" key="6">
    <source>
        <dbReference type="ARBA" id="ARBA00022989"/>
    </source>
</evidence>
<dbReference type="GO" id="GO:0005778">
    <property type="term" value="C:peroxisomal membrane"/>
    <property type="evidence" value="ECO:0007669"/>
    <property type="project" value="TreeGrafter"/>
</dbReference>
<dbReference type="InterPro" id="IPR011527">
    <property type="entry name" value="ABC1_TM_dom"/>
</dbReference>
<feature type="domain" description="ABC transporter" evidence="10">
    <location>
        <begin position="580"/>
        <end position="813"/>
    </location>
</feature>
<dbReference type="GO" id="GO:0042760">
    <property type="term" value="P:very long-chain fatty acid catabolic process"/>
    <property type="evidence" value="ECO:0007669"/>
    <property type="project" value="TreeGrafter"/>
</dbReference>
<dbReference type="GO" id="GO:0007031">
    <property type="term" value="P:peroxisome organization"/>
    <property type="evidence" value="ECO:0007669"/>
    <property type="project" value="TreeGrafter"/>
</dbReference>
<dbReference type="GO" id="GO:0016887">
    <property type="term" value="F:ATP hydrolysis activity"/>
    <property type="evidence" value="ECO:0007669"/>
    <property type="project" value="InterPro"/>
</dbReference>
<dbReference type="PROSITE" id="PS50929">
    <property type="entry name" value="ABC_TM1F"/>
    <property type="match status" value="1"/>
</dbReference>
<evidence type="ECO:0000259" key="11">
    <source>
        <dbReference type="PROSITE" id="PS50929"/>
    </source>
</evidence>
<dbReference type="InterPro" id="IPR036640">
    <property type="entry name" value="ABC1_TM_sf"/>
</dbReference>
<evidence type="ECO:0000259" key="10">
    <source>
        <dbReference type="PROSITE" id="PS50893"/>
    </source>
</evidence>
<dbReference type="GO" id="GO:0006635">
    <property type="term" value="P:fatty acid beta-oxidation"/>
    <property type="evidence" value="ECO:0007669"/>
    <property type="project" value="TreeGrafter"/>
</dbReference>
<dbReference type="OrthoDB" id="422637at2759"/>
<accession>A0A5E8BXV4</accession>
<evidence type="ECO:0008006" key="14">
    <source>
        <dbReference type="Google" id="ProtNLM"/>
    </source>
</evidence>
<evidence type="ECO:0000313" key="13">
    <source>
        <dbReference type="Proteomes" id="UP000398389"/>
    </source>
</evidence>
<evidence type="ECO:0000256" key="8">
    <source>
        <dbReference type="SAM" id="MobiDB-lite"/>
    </source>
</evidence>
<dbReference type="EMBL" id="CABVLU010000003">
    <property type="protein sequence ID" value="VVT54347.1"/>
    <property type="molecule type" value="Genomic_DNA"/>
</dbReference>
<dbReference type="GO" id="GO:0005324">
    <property type="term" value="F:long-chain fatty acid transmembrane transporter activity"/>
    <property type="evidence" value="ECO:0007669"/>
    <property type="project" value="TreeGrafter"/>
</dbReference>
<keyword evidence="4" id="KW-0547">Nucleotide-binding</keyword>
<evidence type="ECO:0000256" key="5">
    <source>
        <dbReference type="ARBA" id="ARBA00022840"/>
    </source>
</evidence>
<dbReference type="AlphaFoldDB" id="A0A5E8BXV4"/>
<keyword evidence="5" id="KW-0067">ATP-binding</keyword>
<dbReference type="CDD" id="cd03223">
    <property type="entry name" value="ABCD_peroxisomal_ALDP"/>
    <property type="match status" value="1"/>
</dbReference>
<dbReference type="Gene3D" id="3.40.50.300">
    <property type="entry name" value="P-loop containing nucleotide triphosphate hydrolases"/>
    <property type="match status" value="1"/>
</dbReference>
<evidence type="ECO:0000256" key="2">
    <source>
        <dbReference type="ARBA" id="ARBA00022448"/>
    </source>
</evidence>
<dbReference type="RefSeq" id="XP_031854636.1">
    <property type="nucleotide sequence ID" value="XM_031998745.1"/>
</dbReference>
<keyword evidence="13" id="KW-1185">Reference proteome</keyword>